<keyword evidence="4" id="KW-1185">Reference proteome</keyword>
<evidence type="ECO:0000256" key="3">
    <source>
        <dbReference type="SAM" id="SignalP"/>
    </source>
</evidence>
<evidence type="ECO:0000256" key="2">
    <source>
        <dbReference type="SAM" id="Phobius"/>
    </source>
</evidence>
<keyword evidence="2" id="KW-1133">Transmembrane helix</keyword>
<organism evidence="4 5">
    <name type="scientific">Haemonchus contortus</name>
    <name type="common">Barber pole worm</name>
    <dbReference type="NCBI Taxonomy" id="6289"/>
    <lineage>
        <taxon>Eukaryota</taxon>
        <taxon>Metazoa</taxon>
        <taxon>Ecdysozoa</taxon>
        <taxon>Nematoda</taxon>
        <taxon>Chromadorea</taxon>
        <taxon>Rhabditida</taxon>
        <taxon>Rhabditina</taxon>
        <taxon>Rhabditomorpha</taxon>
        <taxon>Strongyloidea</taxon>
        <taxon>Trichostrongylidae</taxon>
        <taxon>Haemonchus</taxon>
    </lineage>
</organism>
<accession>A0A7I4YA50</accession>
<keyword evidence="2" id="KW-0812">Transmembrane</keyword>
<name>A0A7I4YA50_HAECO</name>
<feature type="compositionally biased region" description="Low complexity" evidence="1">
    <location>
        <begin position="244"/>
        <end position="256"/>
    </location>
</feature>
<feature type="transmembrane region" description="Helical" evidence="2">
    <location>
        <begin position="74"/>
        <end position="96"/>
    </location>
</feature>
<dbReference type="Proteomes" id="UP000025227">
    <property type="component" value="Unplaced"/>
</dbReference>
<feature type="compositionally biased region" description="Low complexity" evidence="1">
    <location>
        <begin position="267"/>
        <end position="277"/>
    </location>
</feature>
<sequence>FISLGWSVMQVSTLMWLGWAPLLHSSLVLTSDVPRIEFDMISEANGITAPKRLKRSFKRLKSEVNQQHQKKSEFIFLTVMAILASLILVILVFLIIRSLQSCRNKRREQALSDQRGPRPMKTGDISQDHFQHRGALVVDSGLKGPVHHLADDSTKSQPLKGIEFDSRLNEIVDIGSNVEVLEKSRTGRAKKRKAKKRKAKKTRVSVVTVKTAEELQAEGETQRSAGDEHSPKDHSFEMKPVQKSSLTITTSDITSSEVSALDHPHGTTTTTTTTTAD</sequence>
<feature type="signal peptide" evidence="3">
    <location>
        <begin position="1"/>
        <end position="25"/>
    </location>
</feature>
<feature type="region of interest" description="Disordered" evidence="1">
    <location>
        <begin position="107"/>
        <end position="126"/>
    </location>
</feature>
<reference evidence="5" key="1">
    <citation type="submission" date="2020-12" db="UniProtKB">
        <authorList>
            <consortium name="WormBaseParasite"/>
        </authorList>
    </citation>
    <scope>IDENTIFICATION</scope>
    <source>
        <strain evidence="5">MHco3</strain>
    </source>
</reference>
<proteinExistence type="predicted"/>
<feature type="compositionally biased region" description="Basic and acidic residues" evidence="1">
    <location>
        <begin position="225"/>
        <end position="237"/>
    </location>
</feature>
<evidence type="ECO:0000313" key="5">
    <source>
        <dbReference type="WBParaSite" id="HCON_00064440-00001"/>
    </source>
</evidence>
<evidence type="ECO:0000256" key="1">
    <source>
        <dbReference type="SAM" id="MobiDB-lite"/>
    </source>
</evidence>
<feature type="chain" id="PRO_5035453743" evidence="3">
    <location>
        <begin position="26"/>
        <end position="277"/>
    </location>
</feature>
<dbReference type="WBParaSite" id="HCON_00064440-00001">
    <property type="protein sequence ID" value="HCON_00064440-00001"/>
    <property type="gene ID" value="HCON_00064440"/>
</dbReference>
<feature type="compositionally biased region" description="Basic residues" evidence="1">
    <location>
        <begin position="186"/>
        <end position="203"/>
    </location>
</feature>
<dbReference type="AlphaFoldDB" id="A0A7I4YA50"/>
<keyword evidence="2" id="KW-0472">Membrane</keyword>
<feature type="region of interest" description="Disordered" evidence="1">
    <location>
        <begin position="185"/>
        <end position="277"/>
    </location>
</feature>
<keyword evidence="3" id="KW-0732">Signal</keyword>
<protein>
    <submittedName>
        <fullName evidence="5">Cadherin_tail domain-containing protein</fullName>
    </submittedName>
</protein>
<evidence type="ECO:0000313" key="4">
    <source>
        <dbReference type="Proteomes" id="UP000025227"/>
    </source>
</evidence>
<dbReference type="OrthoDB" id="5876428at2759"/>